<dbReference type="Pfam" id="PF04734">
    <property type="entry name" value="Ceramidase_alk"/>
    <property type="match status" value="1"/>
</dbReference>
<name>A0A517PJD4_9PLAN</name>
<keyword evidence="4" id="KW-1185">Reference proteome</keyword>
<dbReference type="EMBL" id="CP036266">
    <property type="protein sequence ID" value="QDT19421.1"/>
    <property type="molecule type" value="Genomic_DNA"/>
</dbReference>
<feature type="signal peptide" evidence="1">
    <location>
        <begin position="1"/>
        <end position="29"/>
    </location>
</feature>
<evidence type="ECO:0000313" key="4">
    <source>
        <dbReference type="Proteomes" id="UP000320421"/>
    </source>
</evidence>
<dbReference type="OrthoDB" id="264270at2"/>
<proteinExistence type="predicted"/>
<dbReference type="GO" id="GO:0017040">
    <property type="term" value="F:N-acylsphingosine amidohydrolase activity"/>
    <property type="evidence" value="ECO:0007669"/>
    <property type="project" value="UniProtKB-EC"/>
</dbReference>
<evidence type="ECO:0000313" key="3">
    <source>
        <dbReference type="EMBL" id="QDT19421.1"/>
    </source>
</evidence>
<feature type="domain" description="Neutral/alkaline non-lysosomal ceramidase N-terminal" evidence="2">
    <location>
        <begin position="38"/>
        <end position="261"/>
    </location>
</feature>
<evidence type="ECO:0000259" key="2">
    <source>
        <dbReference type="Pfam" id="PF04734"/>
    </source>
</evidence>
<reference evidence="3 4" key="1">
    <citation type="submission" date="2019-02" db="EMBL/GenBank/DDBJ databases">
        <title>Deep-cultivation of Planctomycetes and their phenomic and genomic characterization uncovers novel biology.</title>
        <authorList>
            <person name="Wiegand S."/>
            <person name="Jogler M."/>
            <person name="Boedeker C."/>
            <person name="Pinto D."/>
            <person name="Vollmers J."/>
            <person name="Rivas-Marin E."/>
            <person name="Kohn T."/>
            <person name="Peeters S.H."/>
            <person name="Heuer A."/>
            <person name="Rast P."/>
            <person name="Oberbeckmann S."/>
            <person name="Bunk B."/>
            <person name="Jeske O."/>
            <person name="Meyerdierks A."/>
            <person name="Storesund J.E."/>
            <person name="Kallscheuer N."/>
            <person name="Luecker S."/>
            <person name="Lage O.M."/>
            <person name="Pohl T."/>
            <person name="Merkel B.J."/>
            <person name="Hornburger P."/>
            <person name="Mueller R.-W."/>
            <person name="Bruemmer F."/>
            <person name="Labrenz M."/>
            <person name="Spormann A.M."/>
            <person name="Op den Camp H."/>
            <person name="Overmann J."/>
            <person name="Amann R."/>
            <person name="Jetten M.S.M."/>
            <person name="Mascher T."/>
            <person name="Medema M.H."/>
            <person name="Devos D.P."/>
            <person name="Kaster A.-K."/>
            <person name="Ovreas L."/>
            <person name="Rohde M."/>
            <person name="Galperin M.Y."/>
            <person name="Jogler C."/>
        </authorList>
    </citation>
    <scope>NUCLEOTIDE SEQUENCE [LARGE SCALE GENOMIC DNA]</scope>
    <source>
        <strain evidence="3 4">HG66A1</strain>
    </source>
</reference>
<keyword evidence="1" id="KW-0732">Signal</keyword>
<accession>A0A517PJD4</accession>
<dbReference type="Proteomes" id="UP000320421">
    <property type="component" value="Chromosome"/>
</dbReference>
<protein>
    <submittedName>
        <fullName evidence="3">Neutral ceramidase</fullName>
        <ecNumber evidence="3">3.5.1.23</ecNumber>
    </submittedName>
</protein>
<organism evidence="3 4">
    <name type="scientific">Gimesia chilikensis</name>
    <dbReference type="NCBI Taxonomy" id="2605989"/>
    <lineage>
        <taxon>Bacteria</taxon>
        <taxon>Pseudomonadati</taxon>
        <taxon>Planctomycetota</taxon>
        <taxon>Planctomycetia</taxon>
        <taxon>Planctomycetales</taxon>
        <taxon>Planctomycetaceae</taxon>
        <taxon>Gimesia</taxon>
    </lineage>
</organism>
<evidence type="ECO:0000256" key="1">
    <source>
        <dbReference type="SAM" id="SignalP"/>
    </source>
</evidence>
<dbReference type="InterPro" id="IPR031329">
    <property type="entry name" value="NEUT/ALK_ceramidase_N"/>
</dbReference>
<sequence precursor="true">MHYLTQFRAGILLLLISCVCLSQTPKSYADEALWKAGSASAVITPQEDLWMAGYGGRTKPADGKIHDLWLKVLVIEAHDGHRGVIVSTDTLGIPQSIYNNVCAALKKKFDLDRSQIMLNASHTHCGPVLRGALHDIYPLNKEQIAKVNKYSTQLEQKLVDAVTTAIKNLEPASLWTGEGHTSFAVNRRNNMEADVPKLRKEGKLKGPIDHSVPILAVKDKNGKLKTIVFGYACHNTTLGIQQWCGDYAGFAQYDLEAMFPGVTAMFYMGCGADQNPLPRRTMELAQSYGSRLAHAVADTVRLPMVELDPILKTEIEIVDIKLGDAPTKEELETLAAGNQNNYRNRWGARLLKQLNSGKPFRTSYPFPVQVWLMGKRQLWITIGGEVVVDYALGMKKMFGDSTWIAGYCNDVMAYTPSLRVLEEDVPPRKSSRWGYEGNTSMAVYGMPANRWSDEIEDKIVESAQRQVEKVRNGK</sequence>
<feature type="chain" id="PRO_5022023060" evidence="1">
    <location>
        <begin position="30"/>
        <end position="474"/>
    </location>
</feature>
<keyword evidence="3" id="KW-0378">Hydrolase</keyword>
<dbReference type="AlphaFoldDB" id="A0A517PJD4"/>
<gene>
    <name evidence="3" type="ORF">HG66A1_11860</name>
</gene>
<dbReference type="RefSeq" id="WP_145181260.1">
    <property type="nucleotide sequence ID" value="NZ_CP036266.1"/>
</dbReference>
<dbReference type="EC" id="3.5.1.23" evidence="3"/>